<dbReference type="EMBL" id="ML978072">
    <property type="protein sequence ID" value="KAF2012805.1"/>
    <property type="molecule type" value="Genomic_DNA"/>
</dbReference>
<name>A0A6A5XHR1_9PLEO</name>
<dbReference type="SUPFAM" id="SSF75304">
    <property type="entry name" value="Amidase signature (AS) enzymes"/>
    <property type="match status" value="1"/>
</dbReference>
<organism evidence="2 3">
    <name type="scientific">Aaosphaeria arxii CBS 175.79</name>
    <dbReference type="NCBI Taxonomy" id="1450172"/>
    <lineage>
        <taxon>Eukaryota</taxon>
        <taxon>Fungi</taxon>
        <taxon>Dikarya</taxon>
        <taxon>Ascomycota</taxon>
        <taxon>Pezizomycotina</taxon>
        <taxon>Dothideomycetes</taxon>
        <taxon>Pleosporomycetidae</taxon>
        <taxon>Pleosporales</taxon>
        <taxon>Pleosporales incertae sedis</taxon>
        <taxon>Aaosphaeria</taxon>
    </lineage>
</organism>
<proteinExistence type="predicted"/>
<dbReference type="PANTHER" id="PTHR46310">
    <property type="entry name" value="AMIDASE 1"/>
    <property type="match status" value="1"/>
</dbReference>
<dbReference type="PANTHER" id="PTHR46310:SF7">
    <property type="entry name" value="AMIDASE 1"/>
    <property type="match status" value="1"/>
</dbReference>
<keyword evidence="3" id="KW-1185">Reference proteome</keyword>
<accession>A0A6A5XHR1</accession>
<feature type="domain" description="Amidase" evidence="1">
    <location>
        <begin position="187"/>
        <end position="584"/>
    </location>
</feature>
<dbReference type="RefSeq" id="XP_033381144.1">
    <property type="nucleotide sequence ID" value="XM_033522476.1"/>
</dbReference>
<evidence type="ECO:0000313" key="3">
    <source>
        <dbReference type="Proteomes" id="UP000799778"/>
    </source>
</evidence>
<dbReference type="AlphaFoldDB" id="A0A6A5XHR1"/>
<reference evidence="2" key="1">
    <citation type="journal article" date="2020" name="Stud. Mycol.">
        <title>101 Dothideomycetes genomes: a test case for predicting lifestyles and emergence of pathogens.</title>
        <authorList>
            <person name="Haridas S."/>
            <person name="Albert R."/>
            <person name="Binder M."/>
            <person name="Bloem J."/>
            <person name="Labutti K."/>
            <person name="Salamov A."/>
            <person name="Andreopoulos B."/>
            <person name="Baker S."/>
            <person name="Barry K."/>
            <person name="Bills G."/>
            <person name="Bluhm B."/>
            <person name="Cannon C."/>
            <person name="Castanera R."/>
            <person name="Culley D."/>
            <person name="Daum C."/>
            <person name="Ezra D."/>
            <person name="Gonzalez J."/>
            <person name="Henrissat B."/>
            <person name="Kuo A."/>
            <person name="Liang C."/>
            <person name="Lipzen A."/>
            <person name="Lutzoni F."/>
            <person name="Magnuson J."/>
            <person name="Mondo S."/>
            <person name="Nolan M."/>
            <person name="Ohm R."/>
            <person name="Pangilinan J."/>
            <person name="Park H.-J."/>
            <person name="Ramirez L."/>
            <person name="Alfaro M."/>
            <person name="Sun H."/>
            <person name="Tritt A."/>
            <person name="Yoshinaga Y."/>
            <person name="Zwiers L.-H."/>
            <person name="Turgeon B."/>
            <person name="Goodwin S."/>
            <person name="Spatafora J."/>
            <person name="Crous P."/>
            <person name="Grigoriev I."/>
        </authorList>
    </citation>
    <scope>NUCLEOTIDE SEQUENCE</scope>
    <source>
        <strain evidence="2">CBS 175.79</strain>
    </source>
</reference>
<gene>
    <name evidence="2" type="ORF">BU24DRAFT_259128</name>
</gene>
<dbReference type="Gene3D" id="3.90.1300.10">
    <property type="entry name" value="Amidase signature (AS) domain"/>
    <property type="match status" value="1"/>
</dbReference>
<dbReference type="Pfam" id="PF01425">
    <property type="entry name" value="Amidase"/>
    <property type="match status" value="1"/>
</dbReference>
<dbReference type="InterPro" id="IPR023631">
    <property type="entry name" value="Amidase_dom"/>
</dbReference>
<dbReference type="Proteomes" id="UP000799778">
    <property type="component" value="Unassembled WGS sequence"/>
</dbReference>
<dbReference type="GeneID" id="54279873"/>
<dbReference type="InterPro" id="IPR036928">
    <property type="entry name" value="AS_sf"/>
</dbReference>
<evidence type="ECO:0000313" key="2">
    <source>
        <dbReference type="EMBL" id="KAF2012805.1"/>
    </source>
</evidence>
<dbReference type="OrthoDB" id="5423360at2759"/>
<protein>
    <submittedName>
        <fullName evidence="2">Amidase signature enzyme</fullName>
    </submittedName>
</protein>
<sequence length="591" mass="65723">MHIVSTLSVSRQFEFRASGTRYLATLADLPTPLHGLEQHAQVSLVTVIATSHTRDLEDDAWLDKQLDLFRSLKDDVWNPDFLQGLLITTTDQSFSTPSPGLLAKIRSLSSWHVVVPTLTIPTGPYALSPIGLCHVCRLYDDVQNSFMVPTKPAWKNSRSFEPLQVAGSYPQSLSVAVPSRLSGQPTKHSPLKGKRMAVKELFAISGLRMALSNRAFYAVSTPAENTAAAIQSLLDAGATMVGSTKCSSMISREDPIEAVDFQAPWNPRGDGYQSPVGSSNGSATATAAYDWLDFTIGSDTTGSSRRPAFVNGCFQHRFSHTVFSLEGIRPCYTPFDAPAAFTRDLCDLDTIVKVSCANLAPTMHQTPTVIIYPTDCLPVANMEQQKMIQDLVEDLATTFKVAVKKVSFRDSWKANPPVEAEKRSMELYLEKAGLYTFVHDFYHHSEEFRNKYQQMYGHRPFVNKVTQWRWDHGSEISQEQRNDARKRTEVYKSWVIDTILNVIEDTALVVLPIMDAKPNYRDVDPGMPFAQDVWDPLWLSPVLGAPEITVPVGNIGYTLKITKRAESLPVAVSVMSPPGTDTMLYVEYDTL</sequence>
<evidence type="ECO:0000259" key="1">
    <source>
        <dbReference type="Pfam" id="PF01425"/>
    </source>
</evidence>